<dbReference type="EMBL" id="BAABJX010000033">
    <property type="protein sequence ID" value="GAA4836246.1"/>
    <property type="molecule type" value="Genomic_DNA"/>
</dbReference>
<organism evidence="7 8">
    <name type="scientific">Algivirga pacifica</name>
    <dbReference type="NCBI Taxonomy" id="1162670"/>
    <lineage>
        <taxon>Bacteria</taxon>
        <taxon>Pseudomonadati</taxon>
        <taxon>Bacteroidota</taxon>
        <taxon>Cytophagia</taxon>
        <taxon>Cytophagales</taxon>
        <taxon>Flammeovirgaceae</taxon>
        <taxon>Algivirga</taxon>
    </lineage>
</organism>
<evidence type="ECO:0000313" key="8">
    <source>
        <dbReference type="Proteomes" id="UP001500298"/>
    </source>
</evidence>
<reference evidence="8" key="1">
    <citation type="journal article" date="2019" name="Int. J. Syst. Evol. Microbiol.">
        <title>The Global Catalogue of Microorganisms (GCM) 10K type strain sequencing project: providing services to taxonomists for standard genome sequencing and annotation.</title>
        <authorList>
            <consortium name="The Broad Institute Genomics Platform"/>
            <consortium name="The Broad Institute Genome Sequencing Center for Infectious Disease"/>
            <person name="Wu L."/>
            <person name="Ma J."/>
        </authorList>
    </citation>
    <scope>NUCLEOTIDE SEQUENCE [LARGE SCALE GENOMIC DNA]</scope>
    <source>
        <strain evidence="8">JCM 18326</strain>
    </source>
</reference>
<evidence type="ECO:0000259" key="5">
    <source>
        <dbReference type="Pfam" id="PF00389"/>
    </source>
</evidence>
<dbReference type="Pfam" id="PF00389">
    <property type="entry name" value="2-Hacid_dh"/>
    <property type="match status" value="1"/>
</dbReference>
<name>A0ABP9DFN0_9BACT</name>
<feature type="domain" description="D-isomer specific 2-hydroxyacid dehydrogenase catalytic" evidence="5">
    <location>
        <begin position="9"/>
        <end position="295"/>
    </location>
</feature>
<evidence type="ECO:0000313" key="7">
    <source>
        <dbReference type="EMBL" id="GAA4836246.1"/>
    </source>
</evidence>
<dbReference type="InterPro" id="IPR036291">
    <property type="entry name" value="NAD(P)-bd_dom_sf"/>
</dbReference>
<keyword evidence="3" id="KW-0520">NAD</keyword>
<comment type="similarity">
    <text evidence="1 4">Belongs to the D-isomer specific 2-hydroxyacid dehydrogenase family.</text>
</comment>
<keyword evidence="2 4" id="KW-0560">Oxidoreductase</keyword>
<dbReference type="PROSITE" id="PS00065">
    <property type="entry name" value="D_2_HYDROXYACID_DH_1"/>
    <property type="match status" value="1"/>
</dbReference>
<dbReference type="InterPro" id="IPR006139">
    <property type="entry name" value="D-isomer_2_OHA_DH_cat_dom"/>
</dbReference>
<proteinExistence type="inferred from homology"/>
<evidence type="ECO:0000256" key="2">
    <source>
        <dbReference type="ARBA" id="ARBA00023002"/>
    </source>
</evidence>
<dbReference type="PANTHER" id="PTHR43761:SF1">
    <property type="entry name" value="D-ISOMER SPECIFIC 2-HYDROXYACID DEHYDROGENASE CATALYTIC DOMAIN-CONTAINING PROTEIN-RELATED"/>
    <property type="match status" value="1"/>
</dbReference>
<dbReference type="InterPro" id="IPR029753">
    <property type="entry name" value="D-isomer_DH_CS"/>
</dbReference>
<dbReference type="Gene3D" id="3.40.50.720">
    <property type="entry name" value="NAD(P)-binding Rossmann-like Domain"/>
    <property type="match status" value="2"/>
</dbReference>
<dbReference type="InterPro" id="IPR006140">
    <property type="entry name" value="D-isomer_DH_NAD-bd"/>
</dbReference>
<dbReference type="PANTHER" id="PTHR43761">
    <property type="entry name" value="D-ISOMER SPECIFIC 2-HYDROXYACID DEHYDROGENASE FAMILY PROTEIN (AFU_ORTHOLOGUE AFUA_1G13630)"/>
    <property type="match status" value="1"/>
</dbReference>
<keyword evidence="8" id="KW-1185">Reference proteome</keyword>
<dbReference type="InterPro" id="IPR029752">
    <property type="entry name" value="D-isomer_DH_CS1"/>
</dbReference>
<accession>A0ABP9DFN0</accession>
<protein>
    <submittedName>
        <fullName evidence="7">D-2-hydroxyacid dehydrogenase</fullName>
    </submittedName>
</protein>
<evidence type="ECO:0000256" key="3">
    <source>
        <dbReference type="ARBA" id="ARBA00023027"/>
    </source>
</evidence>
<dbReference type="SUPFAM" id="SSF51735">
    <property type="entry name" value="NAD(P)-binding Rossmann-fold domains"/>
    <property type="match status" value="1"/>
</dbReference>
<dbReference type="SUPFAM" id="SSF52283">
    <property type="entry name" value="Formate/glycerate dehydrogenase catalytic domain-like"/>
    <property type="match status" value="1"/>
</dbReference>
<comment type="caution">
    <text evidence="7">The sequence shown here is derived from an EMBL/GenBank/DDBJ whole genome shotgun (WGS) entry which is preliminary data.</text>
</comment>
<dbReference type="NCBIfam" id="NF006263">
    <property type="entry name" value="PRK08410.1"/>
    <property type="match status" value="1"/>
</dbReference>
<dbReference type="Pfam" id="PF02826">
    <property type="entry name" value="2-Hacid_dh_C"/>
    <property type="match status" value="1"/>
</dbReference>
<dbReference type="Proteomes" id="UP001500298">
    <property type="component" value="Unassembled WGS sequence"/>
</dbReference>
<gene>
    <name evidence="7" type="ORF">GCM10023331_21800</name>
</gene>
<dbReference type="PROSITE" id="PS00671">
    <property type="entry name" value="D_2_HYDROXYACID_DH_3"/>
    <property type="match status" value="1"/>
</dbReference>
<sequence>MGNIDFSSLEKIGDLTLYNHTLPHEVEKRIEGAEVVITNKVRIEKKHIDGAKALKLICIAATGMNNVDLQAAETAGIPVRNVVNYSTESVAQFTIGLLLELVNNTGYYRQYMQGTDYAEQPLFTHIGPGFFELKDKVLGIIGLGNIGRRVAEMAGAFGMKVVYYSSSGEDRSKAYQRLELDDLLEQVDILSIHAPLNAHTEDLLTFSRLQQMKSTAYLINTGRGGIVNEDDLVKAIDQEVIAGAAVDVFTQEPLPLSHPYYQCEKKERLLLTPHIAWGSSASRQLLLERIVENIEEGV</sequence>
<dbReference type="InterPro" id="IPR050418">
    <property type="entry name" value="D-iso_2-hydroxyacid_DH_PdxB"/>
</dbReference>
<feature type="domain" description="D-isomer specific 2-hydroxyacid dehydrogenase NAD-binding" evidence="6">
    <location>
        <begin position="95"/>
        <end position="276"/>
    </location>
</feature>
<evidence type="ECO:0000256" key="1">
    <source>
        <dbReference type="ARBA" id="ARBA00005854"/>
    </source>
</evidence>
<evidence type="ECO:0000259" key="6">
    <source>
        <dbReference type="Pfam" id="PF02826"/>
    </source>
</evidence>
<evidence type="ECO:0000256" key="4">
    <source>
        <dbReference type="RuleBase" id="RU003719"/>
    </source>
</evidence>